<reference evidence="2 3" key="1">
    <citation type="submission" date="2024-03" db="EMBL/GenBank/DDBJ databases">
        <title>Human intestinal bacterial collection.</title>
        <authorList>
            <person name="Pauvert C."/>
            <person name="Hitch T.C.A."/>
            <person name="Clavel T."/>
        </authorList>
    </citation>
    <scope>NUCLEOTIDE SEQUENCE [LARGE SCALE GENOMIC DNA]</scope>
    <source>
        <strain evidence="2 3">CLA-SR-H028</strain>
    </source>
</reference>
<organism evidence="2 3">
    <name type="scientific">Blautia caccae</name>
    <dbReference type="NCBI Taxonomy" id="3133175"/>
    <lineage>
        <taxon>Bacteria</taxon>
        <taxon>Bacillati</taxon>
        <taxon>Bacillota</taxon>
        <taxon>Clostridia</taxon>
        <taxon>Lachnospirales</taxon>
        <taxon>Lachnospiraceae</taxon>
        <taxon>Blautia</taxon>
    </lineage>
</organism>
<feature type="region of interest" description="Disordered" evidence="1">
    <location>
        <begin position="297"/>
        <end position="318"/>
    </location>
</feature>
<comment type="caution">
    <text evidence="2">The sequence shown here is derived from an EMBL/GenBank/DDBJ whole genome shotgun (WGS) entry which is preliminary data.</text>
</comment>
<keyword evidence="3" id="KW-1185">Reference proteome</keyword>
<name>A0ABV1DXX3_9FIRM</name>
<gene>
    <name evidence="2" type="ORF">WMO65_26220</name>
</gene>
<feature type="non-terminal residue" evidence="2">
    <location>
        <position position="1"/>
    </location>
</feature>
<evidence type="ECO:0000313" key="3">
    <source>
        <dbReference type="Proteomes" id="UP001457898"/>
    </source>
</evidence>
<proteinExistence type="predicted"/>
<accession>A0ABV1DXX3</accession>
<evidence type="ECO:0000313" key="2">
    <source>
        <dbReference type="EMBL" id="MEQ2434487.1"/>
    </source>
</evidence>
<dbReference type="RefSeq" id="WP_349064877.1">
    <property type="nucleotide sequence ID" value="NZ_JBBMFP010000079.1"/>
</dbReference>
<protein>
    <recommendedName>
        <fullName evidence="4">Relaxase</fullName>
    </recommendedName>
</protein>
<dbReference type="Proteomes" id="UP001457898">
    <property type="component" value="Unassembled WGS sequence"/>
</dbReference>
<evidence type="ECO:0008006" key="4">
    <source>
        <dbReference type="Google" id="ProtNLM"/>
    </source>
</evidence>
<dbReference type="EMBL" id="JBBMFP010000079">
    <property type="protein sequence ID" value="MEQ2434487.1"/>
    <property type="molecule type" value="Genomic_DNA"/>
</dbReference>
<evidence type="ECO:0000256" key="1">
    <source>
        <dbReference type="SAM" id="MobiDB-lite"/>
    </source>
</evidence>
<sequence length="318" mass="37378">FEKFEYEGGESRDYGEWKREQDGKRTWKRIVQDDIDRLIKEVASVDGLCKALALAGYKIRQGDSKVHGRYIAFTPTGGEKAVRSYQLGKGYNLQDIERRIKDKDGLTQVDRAARIPRVKSSAFSKEGLPAGETAFYPSAYQYYYIWRYCQNTVLYQYQNTRCYSDIRETEELARCCRYLIRNNIRSEKAVQERWKQLEARQASLDAERTHFYQTNLSQDETEALKRYENLQAACAAAEKEGRDDDWEALADEMNRLQEKYPLEALQQKEQERRTKLSRLREENAALRNEKRTLAQISAQRGRRNKEVADDWSTVKKRL</sequence>